<dbReference type="PANTHER" id="PTHR22911:SF137">
    <property type="entry name" value="SOLUTE CARRIER FAMILY 35 MEMBER G2-RELATED"/>
    <property type="match status" value="1"/>
</dbReference>
<feature type="transmembrane region" description="Helical" evidence="1">
    <location>
        <begin position="5"/>
        <end position="21"/>
    </location>
</feature>
<feature type="transmembrane region" description="Helical" evidence="1">
    <location>
        <begin position="74"/>
        <end position="94"/>
    </location>
</feature>
<keyword evidence="1" id="KW-1133">Transmembrane helix</keyword>
<accession>A0ABY6J3M0</accession>
<feature type="domain" description="EamA" evidence="2">
    <location>
        <begin position="153"/>
        <end position="283"/>
    </location>
</feature>
<dbReference type="RefSeq" id="WP_244841862.1">
    <property type="nucleotide sequence ID" value="NZ_CP107006.1"/>
</dbReference>
<feature type="transmembrane region" description="Helical" evidence="1">
    <location>
        <begin position="181"/>
        <end position="202"/>
    </location>
</feature>
<feature type="domain" description="EamA" evidence="2">
    <location>
        <begin position="2"/>
        <end position="146"/>
    </location>
</feature>
<evidence type="ECO:0000256" key="1">
    <source>
        <dbReference type="SAM" id="Phobius"/>
    </source>
</evidence>
<feature type="transmembrane region" description="Helical" evidence="1">
    <location>
        <begin position="208"/>
        <end position="231"/>
    </location>
</feature>
<feature type="transmembrane region" description="Helical" evidence="1">
    <location>
        <begin position="130"/>
        <end position="147"/>
    </location>
</feature>
<dbReference type="InterPro" id="IPR037185">
    <property type="entry name" value="EmrE-like"/>
</dbReference>
<gene>
    <name evidence="3" type="ORF">MKQ68_03240</name>
</gene>
<reference evidence="3" key="1">
    <citation type="submission" date="2022-10" db="EMBL/GenBank/DDBJ databases">
        <title>Chitinophaga sp. nov., isolated from soil.</title>
        <authorList>
            <person name="Jeon C.O."/>
        </authorList>
    </citation>
    <scope>NUCLEOTIDE SEQUENCE</scope>
    <source>
        <strain evidence="3">R8</strain>
    </source>
</reference>
<evidence type="ECO:0000313" key="4">
    <source>
        <dbReference type="Proteomes" id="UP001162741"/>
    </source>
</evidence>
<organism evidence="3 4">
    <name type="scientific">Chitinophaga horti</name>
    <dbReference type="NCBI Taxonomy" id="2920382"/>
    <lineage>
        <taxon>Bacteria</taxon>
        <taxon>Pseudomonadati</taxon>
        <taxon>Bacteroidota</taxon>
        <taxon>Chitinophagia</taxon>
        <taxon>Chitinophagales</taxon>
        <taxon>Chitinophagaceae</taxon>
        <taxon>Chitinophaga</taxon>
    </lineage>
</organism>
<dbReference type="Proteomes" id="UP001162741">
    <property type="component" value="Chromosome"/>
</dbReference>
<keyword evidence="4" id="KW-1185">Reference proteome</keyword>
<dbReference type="PANTHER" id="PTHR22911">
    <property type="entry name" value="ACYL-MALONYL CONDENSING ENZYME-RELATED"/>
    <property type="match status" value="1"/>
</dbReference>
<feature type="transmembrane region" description="Helical" evidence="1">
    <location>
        <begin position="243"/>
        <end position="261"/>
    </location>
</feature>
<feature type="transmembrane region" description="Helical" evidence="1">
    <location>
        <begin position="33"/>
        <end position="53"/>
    </location>
</feature>
<evidence type="ECO:0000313" key="3">
    <source>
        <dbReference type="EMBL" id="UYQ94105.1"/>
    </source>
</evidence>
<sequence>MKYYIAAICAFATWGFFSLVLKPLHHYLSADILFYRVFLCAALMLAIGLFIRRRTLRESRIIIKSMTPQERKRTALLTLGGGLLLTGNWFFFIYAMNHVSVKATSLAYLVCPILTAVLAALILKEHLNKWQWAAVGLSAISCMMLSFNSLPDLFYAVITALSYALYLVIQRRNNALDKFLNLSIQIIFAALILLPFFPVFSGPVPQEAFFYTSIAVIAVLFTIVPLFLNLYALKGINSSTVGMLLYINPIIAFNLAIFHYHEQINMIQLSAYVLILISIIVFNVQLIRKPLSR</sequence>
<dbReference type="InterPro" id="IPR000620">
    <property type="entry name" value="EamA_dom"/>
</dbReference>
<dbReference type="SUPFAM" id="SSF103481">
    <property type="entry name" value="Multidrug resistance efflux transporter EmrE"/>
    <property type="match status" value="2"/>
</dbReference>
<dbReference type="Pfam" id="PF00892">
    <property type="entry name" value="EamA"/>
    <property type="match status" value="2"/>
</dbReference>
<dbReference type="EMBL" id="CP107006">
    <property type="protein sequence ID" value="UYQ94105.1"/>
    <property type="molecule type" value="Genomic_DNA"/>
</dbReference>
<proteinExistence type="predicted"/>
<feature type="transmembrane region" description="Helical" evidence="1">
    <location>
        <begin position="153"/>
        <end position="169"/>
    </location>
</feature>
<feature type="transmembrane region" description="Helical" evidence="1">
    <location>
        <begin position="106"/>
        <end position="123"/>
    </location>
</feature>
<dbReference type="Gene3D" id="1.10.3730.20">
    <property type="match status" value="1"/>
</dbReference>
<keyword evidence="1" id="KW-0472">Membrane</keyword>
<protein>
    <submittedName>
        <fullName evidence="3">EamA family transporter</fullName>
    </submittedName>
</protein>
<name>A0ABY6J3M0_9BACT</name>
<evidence type="ECO:0000259" key="2">
    <source>
        <dbReference type="Pfam" id="PF00892"/>
    </source>
</evidence>
<feature type="transmembrane region" description="Helical" evidence="1">
    <location>
        <begin position="267"/>
        <end position="287"/>
    </location>
</feature>
<keyword evidence="1" id="KW-0812">Transmembrane</keyword>